<dbReference type="GO" id="GO:0006302">
    <property type="term" value="P:double-strand break repair"/>
    <property type="evidence" value="ECO:0007669"/>
    <property type="project" value="TreeGrafter"/>
</dbReference>
<dbReference type="PANTHER" id="PTHR12585">
    <property type="entry name" value="SCC1 / RAD21 FAMILY MEMBER"/>
    <property type="match status" value="1"/>
</dbReference>
<dbReference type="GO" id="GO:0005634">
    <property type="term" value="C:nucleus"/>
    <property type="evidence" value="ECO:0007669"/>
    <property type="project" value="UniProtKB-SubCell"/>
</dbReference>
<evidence type="ECO:0000259" key="5">
    <source>
        <dbReference type="Pfam" id="PF04824"/>
    </source>
</evidence>
<feature type="compositionally biased region" description="Polar residues" evidence="4">
    <location>
        <begin position="503"/>
        <end position="519"/>
    </location>
</feature>
<accession>A0A427YJZ2</accession>
<sequence length="674" mass="74636">MFFSDDLLTSKKGSLAATLGPGRQHIRKLSKRQLASVNLSKTCELIAEPPEPMALRLSGCLLVGVARVYNHTYAEFYNDVTNFHSTLRRAIMTDSALVGSSSGEVRSLDLPGDGTSKLDAITFGGLDAGWQTSLDLDFHLLDWSKPGDPRRKRRSTSKLDSLASQSQQSVDEEEDDDDESEDSDDDDVVARTKGQRLTSSPFMGRTGGSNIPHRSERTSVDRPVYTEEDFAPIDLGLDAIFDEPADTSFSEPSRPGFELPEDIDGAVNLFHEVFEIPFGANQDQGIDNQLVTPARTGASPIKSSMKKRLRPEGSEEDVLQVEEELEGKRIKRVKKVAFDPNIELSPQAQQEAMHAYAGNMEKQRREARAKEQGRVLAQKATEMVDSGGGFLEFFDPEMQLFFAGITKVDKWKWELDVAANKAGGRYSPNPEPTKDGKADTSFDAQPDFFADGMDGQMQQDNTWQEWAHDIEMPMPDQSQSRRRGSEWDVKYGDEDDHFDAGAANSSFSPGSLKLSTMTPQEIKIRNLRKSSSSIKGRAPRSRSGSVLGERAGPGEMLIGGDDDDGLELPLHDVGEDDMPGLPYASQLPEAFKPEMLATLEKSCRKFFMHVENAMNTLGKDEIEFDELVSFESTKKVAAAAFYNCLTLATKKILHVDQPDPWDIITLKFTASLSF</sequence>
<comment type="subcellular location">
    <subcellularLocation>
        <location evidence="1">Nucleus</location>
    </subcellularLocation>
</comment>
<dbReference type="PANTHER" id="PTHR12585:SF51">
    <property type="entry name" value="MEIOTIC RECOMBINATION PROTEIN REC8"/>
    <property type="match status" value="1"/>
</dbReference>
<comment type="caution">
    <text evidence="7">The sequence shown here is derived from an EMBL/GenBank/DDBJ whole genome shotgun (WGS) entry which is preliminary data.</text>
</comment>
<dbReference type="STRING" id="1890683.A0A427YJZ2"/>
<dbReference type="OrthoDB" id="10071381at2759"/>
<feature type="domain" description="Rad21/Rec8-like protein C-terminal eukaryotic" evidence="5">
    <location>
        <begin position="626"/>
        <end position="668"/>
    </location>
</feature>
<dbReference type="GO" id="GO:0003682">
    <property type="term" value="F:chromatin binding"/>
    <property type="evidence" value="ECO:0007669"/>
    <property type="project" value="TreeGrafter"/>
</dbReference>
<keyword evidence="3" id="KW-0539">Nucleus</keyword>
<name>A0A427YJZ2_9TREE</name>
<evidence type="ECO:0000256" key="1">
    <source>
        <dbReference type="ARBA" id="ARBA00004123"/>
    </source>
</evidence>
<evidence type="ECO:0008006" key="9">
    <source>
        <dbReference type="Google" id="ProtNLM"/>
    </source>
</evidence>
<organism evidence="7 8">
    <name type="scientific">Saitozyma podzolica</name>
    <dbReference type="NCBI Taxonomy" id="1890683"/>
    <lineage>
        <taxon>Eukaryota</taxon>
        <taxon>Fungi</taxon>
        <taxon>Dikarya</taxon>
        <taxon>Basidiomycota</taxon>
        <taxon>Agaricomycotina</taxon>
        <taxon>Tremellomycetes</taxon>
        <taxon>Tremellales</taxon>
        <taxon>Trimorphomycetaceae</taxon>
        <taxon>Saitozyma</taxon>
    </lineage>
</organism>
<dbReference type="InterPro" id="IPR006909">
    <property type="entry name" value="Rad21/Rec8_C_eu"/>
</dbReference>
<comment type="similarity">
    <text evidence="2">Belongs to the rad21 family.</text>
</comment>
<dbReference type="GO" id="GO:0008278">
    <property type="term" value="C:cohesin complex"/>
    <property type="evidence" value="ECO:0007669"/>
    <property type="project" value="InterPro"/>
</dbReference>
<dbReference type="Proteomes" id="UP000279259">
    <property type="component" value="Unassembled WGS sequence"/>
</dbReference>
<reference evidence="7 8" key="1">
    <citation type="submission" date="2018-11" db="EMBL/GenBank/DDBJ databases">
        <title>Genome sequence of Saitozyma podzolica DSM 27192.</title>
        <authorList>
            <person name="Aliyu H."/>
            <person name="Gorte O."/>
            <person name="Ochsenreither K."/>
        </authorList>
    </citation>
    <scope>NUCLEOTIDE SEQUENCE [LARGE SCALE GENOMIC DNA]</scope>
    <source>
        <strain evidence="7 8">DSM 27192</strain>
    </source>
</reference>
<protein>
    <recommendedName>
        <fullName evidence="9">Rad21/Rec8-like protein N-terminal domain-containing protein</fullName>
    </recommendedName>
</protein>
<gene>
    <name evidence="7" type="ORF">EHS25_009702</name>
</gene>
<feature type="domain" description="Rad21/Rec8-like protein N-terminal" evidence="6">
    <location>
        <begin position="1"/>
        <end position="93"/>
    </location>
</feature>
<evidence type="ECO:0000256" key="4">
    <source>
        <dbReference type="SAM" id="MobiDB-lite"/>
    </source>
</evidence>
<evidence type="ECO:0000256" key="2">
    <source>
        <dbReference type="ARBA" id="ARBA00009870"/>
    </source>
</evidence>
<dbReference type="EMBL" id="RSCD01000008">
    <property type="protein sequence ID" value="RSH91403.1"/>
    <property type="molecule type" value="Genomic_DNA"/>
</dbReference>
<dbReference type="Pfam" id="PF04825">
    <property type="entry name" value="Rad21_Rec8_N"/>
    <property type="match status" value="1"/>
</dbReference>
<feature type="compositionally biased region" description="Acidic residues" evidence="4">
    <location>
        <begin position="170"/>
        <end position="187"/>
    </location>
</feature>
<dbReference type="InterPro" id="IPR006910">
    <property type="entry name" value="Rad21_Rec8_N"/>
</dbReference>
<keyword evidence="8" id="KW-1185">Reference proteome</keyword>
<dbReference type="InterPro" id="IPR039781">
    <property type="entry name" value="Rad21/Rec8-like"/>
</dbReference>
<proteinExistence type="inferred from homology"/>
<evidence type="ECO:0000259" key="6">
    <source>
        <dbReference type="Pfam" id="PF04825"/>
    </source>
</evidence>
<evidence type="ECO:0000256" key="3">
    <source>
        <dbReference type="ARBA" id="ARBA00023242"/>
    </source>
</evidence>
<dbReference type="GO" id="GO:0007062">
    <property type="term" value="P:sister chromatid cohesion"/>
    <property type="evidence" value="ECO:0007669"/>
    <property type="project" value="InterPro"/>
</dbReference>
<dbReference type="SUPFAM" id="SSF46785">
    <property type="entry name" value="Winged helix' DNA-binding domain"/>
    <property type="match status" value="1"/>
</dbReference>
<dbReference type="InterPro" id="IPR023093">
    <property type="entry name" value="ScpA-like_C"/>
</dbReference>
<dbReference type="AlphaFoldDB" id="A0A427YJZ2"/>
<dbReference type="InterPro" id="IPR036390">
    <property type="entry name" value="WH_DNA-bd_sf"/>
</dbReference>
<feature type="region of interest" description="Disordered" evidence="4">
    <location>
        <begin position="147"/>
        <end position="223"/>
    </location>
</feature>
<dbReference type="Pfam" id="PF04824">
    <property type="entry name" value="Rad21_Rec8"/>
    <property type="match status" value="1"/>
</dbReference>
<feature type="region of interest" description="Disordered" evidence="4">
    <location>
        <begin position="495"/>
        <end position="555"/>
    </location>
</feature>
<feature type="region of interest" description="Disordered" evidence="4">
    <location>
        <begin position="294"/>
        <end position="315"/>
    </location>
</feature>
<dbReference type="Gene3D" id="1.10.10.580">
    <property type="entry name" value="Structural maintenance of chromosome 1. Chain E"/>
    <property type="match status" value="1"/>
</dbReference>
<evidence type="ECO:0000313" key="7">
    <source>
        <dbReference type="EMBL" id="RSH91403.1"/>
    </source>
</evidence>
<evidence type="ECO:0000313" key="8">
    <source>
        <dbReference type="Proteomes" id="UP000279259"/>
    </source>
</evidence>